<organism evidence="8 9">
    <name type="scientific">Candidatus Caccosoma faecigallinarum</name>
    <dbReference type="NCBI Taxonomy" id="2840720"/>
    <lineage>
        <taxon>Bacteria</taxon>
        <taxon>Bacillati</taxon>
        <taxon>Bacillota</taxon>
        <taxon>Bacillota incertae sedis</taxon>
        <taxon>Candidatus Caccosoma</taxon>
    </lineage>
</organism>
<dbReference type="PANTHER" id="PTHR43827">
    <property type="entry name" value="2,5-DIKETO-D-GLUCONIC ACID REDUCTASE"/>
    <property type="match status" value="1"/>
</dbReference>
<accession>A0A9D1K9Y7</accession>
<reference evidence="8" key="2">
    <citation type="journal article" date="2021" name="PeerJ">
        <title>Extensive microbial diversity within the chicken gut microbiome revealed by metagenomics and culture.</title>
        <authorList>
            <person name="Gilroy R."/>
            <person name="Ravi A."/>
            <person name="Getino M."/>
            <person name="Pursley I."/>
            <person name="Horton D.L."/>
            <person name="Alikhan N.F."/>
            <person name="Baker D."/>
            <person name="Gharbi K."/>
            <person name="Hall N."/>
            <person name="Watson M."/>
            <person name="Adriaenssens E.M."/>
            <person name="Foster-Nyarko E."/>
            <person name="Jarju S."/>
            <person name="Secka A."/>
            <person name="Antonio M."/>
            <person name="Oren A."/>
            <person name="Chaudhuri R.R."/>
            <person name="La Ragione R."/>
            <person name="Hildebrand F."/>
            <person name="Pallen M.J."/>
        </authorList>
    </citation>
    <scope>NUCLEOTIDE SEQUENCE</scope>
    <source>
        <strain evidence="8">14508</strain>
    </source>
</reference>
<reference evidence="8" key="1">
    <citation type="submission" date="2020-10" db="EMBL/GenBank/DDBJ databases">
        <authorList>
            <person name="Gilroy R."/>
        </authorList>
    </citation>
    <scope>NUCLEOTIDE SEQUENCE</scope>
    <source>
        <strain evidence="8">14508</strain>
    </source>
</reference>
<evidence type="ECO:0000313" key="8">
    <source>
        <dbReference type="EMBL" id="HIT17742.1"/>
    </source>
</evidence>
<gene>
    <name evidence="8" type="ORF">IAD04_05155</name>
</gene>
<feature type="binding site" evidence="5">
    <location>
        <position position="108"/>
    </location>
    <ligand>
        <name>substrate</name>
    </ligand>
</feature>
<feature type="domain" description="NADP-dependent oxidoreductase" evidence="7">
    <location>
        <begin position="18"/>
        <end position="258"/>
    </location>
</feature>
<dbReference type="PIRSF" id="PIRSF000097">
    <property type="entry name" value="AKR"/>
    <property type="match status" value="1"/>
</dbReference>
<evidence type="ECO:0000256" key="4">
    <source>
        <dbReference type="PIRSR" id="PIRSR000097-1"/>
    </source>
</evidence>
<comment type="similarity">
    <text evidence="1">Belongs to the aldo/keto reductase family.</text>
</comment>
<evidence type="ECO:0000256" key="1">
    <source>
        <dbReference type="ARBA" id="ARBA00007905"/>
    </source>
</evidence>
<sequence length="269" mass="30722">MKSKLATLNNGIKMPIIGFGTYPLTNDTCIYCVCEAIKVGYRLIDTARMYKNEKAVGEGIKKCGIPREDLFITTKICSPDTTYERTKAAIKDSLSNLGLDYIDLVLIHEPYASFLEMYRALEEAYQEGKVRAVGVSNFNEDLYLKLIQNCSIIPVINQVESHVFYRQKKLQNIMQKHGTLMQAWSPLAVGKKDIFTHPILSQIGKKYHKTAAQIALKYLIQENVSIIPKTSHSQRMKENIDLFDFELSNEDLITIAQLYTNQSLFGWYE</sequence>
<dbReference type="InterPro" id="IPR023210">
    <property type="entry name" value="NADP_OxRdtase_dom"/>
</dbReference>
<dbReference type="PROSITE" id="PS00062">
    <property type="entry name" value="ALDOKETO_REDUCTASE_2"/>
    <property type="match status" value="1"/>
</dbReference>
<dbReference type="InterPro" id="IPR018170">
    <property type="entry name" value="Aldo/ket_reductase_CS"/>
</dbReference>
<evidence type="ECO:0000256" key="6">
    <source>
        <dbReference type="PIRSR" id="PIRSR000097-3"/>
    </source>
</evidence>
<comment type="caution">
    <text evidence="8">The sequence shown here is derived from an EMBL/GenBank/DDBJ whole genome shotgun (WGS) entry which is preliminary data.</text>
</comment>
<dbReference type="InterPro" id="IPR036812">
    <property type="entry name" value="NAD(P)_OxRdtase_dom_sf"/>
</dbReference>
<keyword evidence="3" id="KW-0560">Oxidoreductase</keyword>
<dbReference type="AlphaFoldDB" id="A0A9D1K9Y7"/>
<evidence type="ECO:0000256" key="3">
    <source>
        <dbReference type="ARBA" id="ARBA00023002"/>
    </source>
</evidence>
<evidence type="ECO:0000256" key="5">
    <source>
        <dbReference type="PIRSR" id="PIRSR000097-2"/>
    </source>
</evidence>
<dbReference type="Proteomes" id="UP000886893">
    <property type="component" value="Unassembled WGS sequence"/>
</dbReference>
<dbReference type="PANTHER" id="PTHR43827:SF3">
    <property type="entry name" value="NADP-DEPENDENT OXIDOREDUCTASE DOMAIN-CONTAINING PROTEIN"/>
    <property type="match status" value="1"/>
</dbReference>
<feature type="active site" description="Proton donor" evidence="4">
    <location>
        <position position="50"/>
    </location>
</feature>
<proteinExistence type="inferred from homology"/>
<feature type="site" description="Lowers pKa of active site Tyr" evidence="6">
    <location>
        <position position="75"/>
    </location>
</feature>
<dbReference type="SUPFAM" id="SSF51430">
    <property type="entry name" value="NAD(P)-linked oxidoreductase"/>
    <property type="match status" value="1"/>
</dbReference>
<dbReference type="Gene3D" id="3.20.20.100">
    <property type="entry name" value="NADP-dependent oxidoreductase domain"/>
    <property type="match status" value="1"/>
</dbReference>
<evidence type="ECO:0000256" key="2">
    <source>
        <dbReference type="ARBA" id="ARBA00022857"/>
    </source>
</evidence>
<keyword evidence="2" id="KW-0521">NADP</keyword>
<name>A0A9D1K9Y7_9FIRM</name>
<dbReference type="PROSITE" id="PS00063">
    <property type="entry name" value="ALDOKETO_REDUCTASE_3"/>
    <property type="match status" value="1"/>
</dbReference>
<evidence type="ECO:0000313" key="9">
    <source>
        <dbReference type="Proteomes" id="UP000886893"/>
    </source>
</evidence>
<dbReference type="PROSITE" id="PS00798">
    <property type="entry name" value="ALDOKETO_REDUCTASE_1"/>
    <property type="match status" value="1"/>
</dbReference>
<dbReference type="Pfam" id="PF00248">
    <property type="entry name" value="Aldo_ket_red"/>
    <property type="match status" value="1"/>
</dbReference>
<dbReference type="GO" id="GO:0016616">
    <property type="term" value="F:oxidoreductase activity, acting on the CH-OH group of donors, NAD or NADP as acceptor"/>
    <property type="evidence" value="ECO:0007669"/>
    <property type="project" value="UniProtKB-ARBA"/>
</dbReference>
<dbReference type="PRINTS" id="PR00069">
    <property type="entry name" value="ALDKETRDTASE"/>
</dbReference>
<dbReference type="FunFam" id="3.20.20.100:FF:000015">
    <property type="entry name" value="Oxidoreductase, aldo/keto reductase family"/>
    <property type="match status" value="1"/>
</dbReference>
<evidence type="ECO:0000259" key="7">
    <source>
        <dbReference type="Pfam" id="PF00248"/>
    </source>
</evidence>
<protein>
    <submittedName>
        <fullName evidence="8">Aldo/keto reductase</fullName>
    </submittedName>
</protein>
<dbReference type="EMBL" id="DVKI01000160">
    <property type="protein sequence ID" value="HIT17742.1"/>
    <property type="molecule type" value="Genomic_DNA"/>
</dbReference>
<dbReference type="InterPro" id="IPR020471">
    <property type="entry name" value="AKR"/>
</dbReference>